<feature type="domain" description="HTH lysR-type" evidence="5">
    <location>
        <begin position="1"/>
        <end position="59"/>
    </location>
</feature>
<keyword evidence="3" id="KW-0238">DNA-binding</keyword>
<evidence type="ECO:0000313" key="6">
    <source>
        <dbReference type="EMBL" id="CAB3807372.1"/>
    </source>
</evidence>
<dbReference type="PANTHER" id="PTHR30537">
    <property type="entry name" value="HTH-TYPE TRANSCRIPTIONAL REGULATOR"/>
    <property type="match status" value="1"/>
</dbReference>
<keyword evidence="2" id="KW-0805">Transcription regulation</keyword>
<reference evidence="6 7" key="1">
    <citation type="submission" date="2020-04" db="EMBL/GenBank/DDBJ databases">
        <authorList>
            <person name="De Canck E."/>
        </authorList>
    </citation>
    <scope>NUCLEOTIDE SEQUENCE [LARGE SCALE GENOMIC DNA]</scope>
    <source>
        <strain evidence="6 7">LMG 28138</strain>
    </source>
</reference>
<dbReference type="SUPFAM" id="SSF46785">
    <property type="entry name" value="Winged helix' DNA-binding domain"/>
    <property type="match status" value="1"/>
</dbReference>
<dbReference type="Pfam" id="PF00126">
    <property type="entry name" value="HTH_1"/>
    <property type="match status" value="1"/>
</dbReference>
<proteinExistence type="inferred from homology"/>
<evidence type="ECO:0000259" key="5">
    <source>
        <dbReference type="PROSITE" id="PS50931"/>
    </source>
</evidence>
<keyword evidence="4" id="KW-0804">Transcription</keyword>
<dbReference type="GO" id="GO:0003700">
    <property type="term" value="F:DNA-binding transcription factor activity"/>
    <property type="evidence" value="ECO:0007669"/>
    <property type="project" value="InterPro"/>
</dbReference>
<protein>
    <recommendedName>
        <fullName evidence="5">HTH lysR-type domain-containing protein</fullName>
    </recommendedName>
</protein>
<comment type="similarity">
    <text evidence="1">Belongs to the LysR transcriptional regulatory family.</text>
</comment>
<accession>A0A6S7CE85</accession>
<evidence type="ECO:0000256" key="1">
    <source>
        <dbReference type="ARBA" id="ARBA00009437"/>
    </source>
</evidence>
<organism evidence="6 7">
    <name type="scientific">Pararobbsia alpina</name>
    <dbReference type="NCBI Taxonomy" id="621374"/>
    <lineage>
        <taxon>Bacteria</taxon>
        <taxon>Pseudomonadati</taxon>
        <taxon>Pseudomonadota</taxon>
        <taxon>Betaproteobacteria</taxon>
        <taxon>Burkholderiales</taxon>
        <taxon>Burkholderiaceae</taxon>
        <taxon>Pararobbsia</taxon>
    </lineage>
</organism>
<gene>
    <name evidence="6" type="ORF">LMG28138_05917</name>
</gene>
<dbReference type="FunFam" id="1.10.10.10:FF:000001">
    <property type="entry name" value="LysR family transcriptional regulator"/>
    <property type="match status" value="1"/>
</dbReference>
<dbReference type="AlphaFoldDB" id="A0A6S7CE85"/>
<keyword evidence="7" id="KW-1185">Reference proteome</keyword>
<evidence type="ECO:0000256" key="4">
    <source>
        <dbReference type="ARBA" id="ARBA00023163"/>
    </source>
</evidence>
<evidence type="ECO:0000313" key="7">
    <source>
        <dbReference type="Proteomes" id="UP000494115"/>
    </source>
</evidence>
<evidence type="ECO:0000256" key="2">
    <source>
        <dbReference type="ARBA" id="ARBA00023015"/>
    </source>
</evidence>
<dbReference type="Proteomes" id="UP000494115">
    <property type="component" value="Unassembled WGS sequence"/>
</dbReference>
<dbReference type="GO" id="GO:0003677">
    <property type="term" value="F:DNA binding"/>
    <property type="evidence" value="ECO:0007669"/>
    <property type="project" value="UniProtKB-KW"/>
</dbReference>
<dbReference type="InterPro" id="IPR058163">
    <property type="entry name" value="LysR-type_TF_proteobact-type"/>
</dbReference>
<dbReference type="EMBL" id="CADIKM010000099">
    <property type="protein sequence ID" value="CAB3807372.1"/>
    <property type="molecule type" value="Genomic_DNA"/>
</dbReference>
<dbReference type="InterPro" id="IPR036390">
    <property type="entry name" value="WH_DNA-bd_sf"/>
</dbReference>
<name>A0A6S7CE85_9BURK</name>
<sequence>MDKVAALRAFVAVAEAGGFSSAARRLEMAASSVVRSVDSLEESLGTVLFNRTTRQVTLSEAGATYYSRTKKLLEDLADADDLDRAQAT</sequence>
<evidence type="ECO:0000256" key="3">
    <source>
        <dbReference type="ARBA" id="ARBA00023125"/>
    </source>
</evidence>
<dbReference type="Gene3D" id="1.10.10.10">
    <property type="entry name" value="Winged helix-like DNA-binding domain superfamily/Winged helix DNA-binding domain"/>
    <property type="match status" value="1"/>
</dbReference>
<dbReference type="InterPro" id="IPR036388">
    <property type="entry name" value="WH-like_DNA-bd_sf"/>
</dbReference>
<dbReference type="InterPro" id="IPR000847">
    <property type="entry name" value="LysR_HTH_N"/>
</dbReference>
<dbReference type="PANTHER" id="PTHR30537:SF5">
    <property type="entry name" value="HTH-TYPE TRANSCRIPTIONAL ACTIVATOR TTDR-RELATED"/>
    <property type="match status" value="1"/>
</dbReference>
<dbReference type="PROSITE" id="PS50931">
    <property type="entry name" value="HTH_LYSR"/>
    <property type="match status" value="1"/>
</dbReference>